<evidence type="ECO:0000256" key="2">
    <source>
        <dbReference type="SAM" id="Phobius"/>
    </source>
</evidence>
<keyword evidence="2" id="KW-0812">Transmembrane</keyword>
<dbReference type="InterPro" id="IPR016978">
    <property type="entry name" value="Competence-induced_Ccs4"/>
</dbReference>
<feature type="region of interest" description="Disordered" evidence="1">
    <location>
        <begin position="1"/>
        <end position="21"/>
    </location>
</feature>
<dbReference type="STRING" id="764298.STRMA_1529"/>
<dbReference type="EMBL" id="AEUW02000001">
    <property type="protein sequence ID" value="EHJ52119.1"/>
    <property type="molecule type" value="Genomic_DNA"/>
</dbReference>
<feature type="transmembrane region" description="Helical" evidence="2">
    <location>
        <begin position="277"/>
        <end position="301"/>
    </location>
</feature>
<organism evidence="3 4">
    <name type="scientific">Streptococcus macacae NCTC 11558</name>
    <dbReference type="NCBI Taxonomy" id="764298"/>
    <lineage>
        <taxon>Bacteria</taxon>
        <taxon>Bacillati</taxon>
        <taxon>Bacillota</taxon>
        <taxon>Bacilli</taxon>
        <taxon>Lactobacillales</taxon>
        <taxon>Streptococcaceae</taxon>
        <taxon>Streptococcus</taxon>
    </lineage>
</organism>
<evidence type="ECO:0000313" key="3">
    <source>
        <dbReference type="EMBL" id="EHJ52119.1"/>
    </source>
</evidence>
<evidence type="ECO:0000256" key="1">
    <source>
        <dbReference type="SAM" id="MobiDB-lite"/>
    </source>
</evidence>
<feature type="transmembrane region" description="Helical" evidence="2">
    <location>
        <begin position="106"/>
        <end position="124"/>
    </location>
</feature>
<feature type="transmembrane region" description="Helical" evidence="2">
    <location>
        <begin position="379"/>
        <end position="400"/>
    </location>
</feature>
<gene>
    <name evidence="3" type="ORF">STRMA_1529</name>
</gene>
<feature type="transmembrane region" description="Helical" evidence="2">
    <location>
        <begin position="228"/>
        <end position="250"/>
    </location>
</feature>
<sequence>MDKRQGNYPNKDSQESDLRSQNHKAKNSVEISSLHRFYIIIFSVIASFFCVAMPFFTDFGNAVQSQNLYTGLMMSQNHLPYSEIFATGGLLYYAVIALSYFMGSSIWLVFVQFASFYFSGIYLYKIIYHMTSKEEVTINAILLFYLANFALGFGGLYPIQFATPFILLALWFLTKYFAGLTRDEGFIIYGLTGALAYLIEPRTLFFWLVSLAVICVNNMKKRRFAHGFYQFLCFVFGSLLIFYTLGYFVLNMQILSSYIDQAGAYYFTYFALGKEDILLSILFQLIILFASGLLMGALTFFNHLKQAGDRDDLVKSIVFLSFVFSLIFIILSQSFVTYQFLILLPFGLILTSLFLDDKYSDSLKRRSRRRQNRRLSRRVFDLFLLSHFYLPCLLLLYGLAQPIVHYIGSYSMNQERAHIVNYIRENTKENAVIYTWDTSAKIYMDSDRRSSALFPLPMVNTVKASNQKALEDELLQNEASYVVVNEDSEHLSPTLKKDIVKKYKKVSLKNSPHFAVYKLN</sequence>
<keyword evidence="2" id="KW-0472">Membrane</keyword>
<protein>
    <submittedName>
        <fullName evidence="3">Membrane protein</fullName>
    </submittedName>
</protein>
<feature type="transmembrane region" description="Helical" evidence="2">
    <location>
        <begin position="338"/>
        <end position="359"/>
    </location>
</feature>
<dbReference type="PIRSF" id="PIRSF031639">
    <property type="entry name" value="Ccs4"/>
    <property type="match status" value="1"/>
</dbReference>
<proteinExistence type="predicted"/>
<feature type="transmembrane region" description="Helical" evidence="2">
    <location>
        <begin position="78"/>
        <end position="100"/>
    </location>
</feature>
<name>G5JWY6_9STRE</name>
<dbReference type="Proteomes" id="UP000003573">
    <property type="component" value="Unassembled WGS sequence"/>
</dbReference>
<evidence type="ECO:0000313" key="4">
    <source>
        <dbReference type="Proteomes" id="UP000003573"/>
    </source>
</evidence>
<keyword evidence="4" id="KW-1185">Reference proteome</keyword>
<accession>G5JWY6</accession>
<feature type="transmembrane region" description="Helical" evidence="2">
    <location>
        <begin position="37"/>
        <end position="57"/>
    </location>
</feature>
<dbReference type="eggNOG" id="ENOG5033VFI">
    <property type="taxonomic scope" value="Bacteria"/>
</dbReference>
<feature type="transmembrane region" description="Helical" evidence="2">
    <location>
        <begin position="145"/>
        <end position="174"/>
    </location>
</feature>
<comment type="caution">
    <text evidence="3">The sequence shown here is derived from an EMBL/GenBank/DDBJ whole genome shotgun (WGS) entry which is preliminary data.</text>
</comment>
<dbReference type="AlphaFoldDB" id="G5JWY6"/>
<feature type="transmembrane region" description="Helical" evidence="2">
    <location>
        <begin position="186"/>
        <end position="216"/>
    </location>
</feature>
<keyword evidence="2" id="KW-1133">Transmembrane helix</keyword>
<reference evidence="3 4" key="1">
    <citation type="journal article" date="2014" name="Int. J. Syst. Evol. Microbiol.">
        <title>Phylogenomics and the dynamic genome evolution of the genus Streptococcus.</title>
        <authorList>
            <consortium name="The Broad Institute Genome Sequencing Platform"/>
            <person name="Richards V.P."/>
            <person name="Palmer S.R."/>
            <person name="Pavinski Bitar P.D."/>
            <person name="Qin X."/>
            <person name="Weinstock G.M."/>
            <person name="Highlander S.K."/>
            <person name="Town C.D."/>
            <person name="Burne R.A."/>
            <person name="Stanhope M.J."/>
        </authorList>
    </citation>
    <scope>NUCLEOTIDE SEQUENCE [LARGE SCALE GENOMIC DNA]</scope>
    <source>
        <strain evidence="3 4">NCTC 11558</strain>
    </source>
</reference>
<feature type="transmembrane region" description="Helical" evidence="2">
    <location>
        <begin position="313"/>
        <end position="332"/>
    </location>
</feature>